<dbReference type="STRING" id="58343.AQJ46_39770"/>
<organism evidence="2 3">
    <name type="scientific">Streptomyces canus</name>
    <dbReference type="NCBI Taxonomy" id="58343"/>
    <lineage>
        <taxon>Bacteria</taxon>
        <taxon>Bacillati</taxon>
        <taxon>Actinomycetota</taxon>
        <taxon>Actinomycetes</taxon>
        <taxon>Kitasatosporales</taxon>
        <taxon>Streptomycetaceae</taxon>
        <taxon>Streptomyces</taxon>
        <taxon>Streptomyces aurantiacus group</taxon>
    </lineage>
</organism>
<evidence type="ECO:0000313" key="2">
    <source>
        <dbReference type="EMBL" id="KUN59377.1"/>
    </source>
</evidence>
<feature type="compositionally biased region" description="Low complexity" evidence="1">
    <location>
        <begin position="17"/>
        <end position="27"/>
    </location>
</feature>
<dbReference type="AlphaFoldDB" id="A0A101RPK0"/>
<name>A0A101RPK0_9ACTN</name>
<accession>A0A101RPK0</accession>
<gene>
    <name evidence="2" type="ORF">AQJ46_39770</name>
</gene>
<reference evidence="2 3" key="1">
    <citation type="submission" date="2015-10" db="EMBL/GenBank/DDBJ databases">
        <title>Draft genome sequence of Streptomyces canus DSM 40017, type strain for the species Streptomyces canus.</title>
        <authorList>
            <person name="Ruckert C."/>
            <person name="Winkler A."/>
            <person name="Kalinowski J."/>
            <person name="Kampfer P."/>
            <person name="Glaeser S."/>
        </authorList>
    </citation>
    <scope>NUCLEOTIDE SEQUENCE [LARGE SCALE GENOMIC DNA]</scope>
    <source>
        <strain evidence="2 3">DSM 40017</strain>
    </source>
</reference>
<dbReference type="EMBL" id="LMWU01000050">
    <property type="protein sequence ID" value="KUN59377.1"/>
    <property type="molecule type" value="Genomic_DNA"/>
</dbReference>
<protein>
    <submittedName>
        <fullName evidence="2">Uncharacterized protein</fullName>
    </submittedName>
</protein>
<dbReference type="Proteomes" id="UP000053669">
    <property type="component" value="Unassembled WGS sequence"/>
</dbReference>
<feature type="region of interest" description="Disordered" evidence="1">
    <location>
        <begin position="1"/>
        <end position="38"/>
    </location>
</feature>
<evidence type="ECO:0000313" key="3">
    <source>
        <dbReference type="Proteomes" id="UP000053669"/>
    </source>
</evidence>
<comment type="caution">
    <text evidence="2">The sequence shown here is derived from an EMBL/GenBank/DDBJ whole genome shotgun (WGS) entry which is preliminary data.</text>
</comment>
<evidence type="ECO:0000256" key="1">
    <source>
        <dbReference type="SAM" id="MobiDB-lite"/>
    </source>
</evidence>
<proteinExistence type="predicted"/>
<sequence>MGGGGRGTEHLRRRAPLLRLLDEPAPLQGGGRPGRRSKAYAKGGVLVPSEHHIGEFHTWLQNKLEVRLTR</sequence>